<proteinExistence type="predicted"/>
<dbReference type="KEGG" id="pary:A4V02_01910"/>
<reference evidence="2" key="1">
    <citation type="submission" date="2016-04" db="EMBL/GenBank/DDBJ databases">
        <title>Complete Genome Sequences of Twelve Strains of a Stable Defined Moderately Diverse Mouse Microbiota 2 (sDMDMm2).</title>
        <authorList>
            <person name="Uchimura Y."/>
            <person name="Wyss M."/>
            <person name="Brugiroux S."/>
            <person name="Limenitakis J.P."/>
            <person name="Stecher B."/>
            <person name="McCoy K.D."/>
            <person name="Macpherson A.J."/>
        </authorList>
    </citation>
    <scope>NUCLEOTIDE SEQUENCE [LARGE SCALE GENOMIC DNA]</scope>
    <source>
        <strain evidence="2">YL27</strain>
    </source>
</reference>
<dbReference type="AlphaFoldDB" id="A0A1B1S743"/>
<dbReference type="Proteomes" id="UP000186351">
    <property type="component" value="Chromosome"/>
</dbReference>
<name>A0A1B1S743_9BACT</name>
<organism evidence="1 2">
    <name type="scientific">Muribaculum intestinale</name>
    <dbReference type="NCBI Taxonomy" id="1796646"/>
    <lineage>
        <taxon>Bacteria</taxon>
        <taxon>Pseudomonadati</taxon>
        <taxon>Bacteroidota</taxon>
        <taxon>Bacteroidia</taxon>
        <taxon>Bacteroidales</taxon>
        <taxon>Muribaculaceae</taxon>
        <taxon>Muribaculum</taxon>
    </lineage>
</organism>
<evidence type="ECO:0000313" key="1">
    <source>
        <dbReference type="EMBL" id="ANU62608.1"/>
    </source>
</evidence>
<dbReference type="STRING" id="1796646.A4V02_01910"/>
<accession>A0A1Z2XER2</accession>
<accession>A0A1B1S743</accession>
<dbReference type="EMBL" id="CP015402">
    <property type="protein sequence ID" value="ANU62608.1"/>
    <property type="molecule type" value="Genomic_DNA"/>
</dbReference>
<sequence>MAKKKRQGHYCRICGEYKANEKFSGKGHAQHICKACMSKKNKGGEIDTEIPVADEDFDDELFGDMEYDMFNPDIDIMPSVEPEHKKYDKLNKEEKAALKELWADIVIRYWEDERLIPFGEPYSKIKRELLEIFAEQGEIALKDDNNLKVFLHDTMIATINKVLKRNASI</sequence>
<gene>
    <name evidence="1" type="ORF">A4V02_01910</name>
</gene>
<protein>
    <submittedName>
        <fullName evidence="1">Uncharacterized protein</fullName>
    </submittedName>
</protein>
<dbReference type="GeneID" id="65535594"/>
<keyword evidence="2" id="KW-1185">Reference proteome</keyword>
<dbReference type="OrthoDB" id="9788916at2"/>
<dbReference type="RefSeq" id="WP_084273924.1">
    <property type="nucleotide sequence ID" value="NZ_CAJTAP010000041.1"/>
</dbReference>
<evidence type="ECO:0000313" key="2">
    <source>
        <dbReference type="Proteomes" id="UP000186351"/>
    </source>
</evidence>